<protein>
    <submittedName>
        <fullName evidence="1">Uncharacterized protein</fullName>
    </submittedName>
</protein>
<accession>A0A4R2KT28</accession>
<evidence type="ECO:0000313" key="2">
    <source>
        <dbReference type="Proteomes" id="UP000294919"/>
    </source>
</evidence>
<organism evidence="1 2">
    <name type="scientific">Marinisporobacter balticus</name>
    <dbReference type="NCBI Taxonomy" id="2018667"/>
    <lineage>
        <taxon>Bacteria</taxon>
        <taxon>Bacillati</taxon>
        <taxon>Bacillota</taxon>
        <taxon>Clostridia</taxon>
        <taxon>Peptostreptococcales</taxon>
        <taxon>Thermotaleaceae</taxon>
        <taxon>Marinisporobacter</taxon>
    </lineage>
</organism>
<reference evidence="1 2" key="1">
    <citation type="submission" date="2019-03" db="EMBL/GenBank/DDBJ databases">
        <title>Genomic Encyclopedia of Type Strains, Phase IV (KMG-IV): sequencing the most valuable type-strain genomes for metagenomic binning, comparative biology and taxonomic classification.</title>
        <authorList>
            <person name="Goeker M."/>
        </authorList>
    </citation>
    <scope>NUCLEOTIDE SEQUENCE [LARGE SCALE GENOMIC DNA]</scope>
    <source>
        <strain evidence="1 2">DSM 102940</strain>
    </source>
</reference>
<dbReference type="AlphaFoldDB" id="A0A4R2KT28"/>
<dbReference type="RefSeq" id="WP_165916410.1">
    <property type="nucleotide sequence ID" value="NZ_SLWV01000029.1"/>
</dbReference>
<proteinExistence type="predicted"/>
<gene>
    <name evidence="1" type="ORF">EV214_12917</name>
</gene>
<dbReference type="Proteomes" id="UP000294919">
    <property type="component" value="Unassembled WGS sequence"/>
</dbReference>
<evidence type="ECO:0000313" key="1">
    <source>
        <dbReference type="EMBL" id="TCO69845.1"/>
    </source>
</evidence>
<dbReference type="EMBL" id="SLWV01000029">
    <property type="protein sequence ID" value="TCO69845.1"/>
    <property type="molecule type" value="Genomic_DNA"/>
</dbReference>
<name>A0A4R2KT28_9FIRM</name>
<keyword evidence="2" id="KW-1185">Reference proteome</keyword>
<sequence>MEAKNIRKNNYNEEVMNNLEKCGVVTCIHYIGGYCDRCGKCDLYERTLLQEN</sequence>
<comment type="caution">
    <text evidence="1">The sequence shown here is derived from an EMBL/GenBank/DDBJ whole genome shotgun (WGS) entry which is preliminary data.</text>
</comment>